<dbReference type="HAMAP" id="MF_00131">
    <property type="entry name" value="Trp_synth_alpha"/>
    <property type="match status" value="1"/>
</dbReference>
<dbReference type="GO" id="GO:0004834">
    <property type="term" value="F:tryptophan synthase activity"/>
    <property type="evidence" value="ECO:0007669"/>
    <property type="project" value="UniProtKB-UniRule"/>
</dbReference>
<evidence type="ECO:0000313" key="11">
    <source>
        <dbReference type="EMBL" id="AKJ64705.1"/>
    </source>
</evidence>
<dbReference type="UniPathway" id="UPA00035">
    <property type="reaction ID" value="UER00044"/>
</dbReference>
<dbReference type="EC" id="4.2.1.20" evidence="9"/>
<evidence type="ECO:0000256" key="5">
    <source>
        <dbReference type="ARBA" id="ARBA00022822"/>
    </source>
</evidence>
<comment type="subunit">
    <text evidence="3 9">Tetramer of two alpha and two beta chains.</text>
</comment>
<dbReference type="Gene3D" id="3.20.20.70">
    <property type="entry name" value="Aldolase class I"/>
    <property type="match status" value="1"/>
</dbReference>
<comment type="pathway">
    <text evidence="2 9">Amino-acid biosynthesis; L-tryptophan biosynthesis; L-tryptophan from chorismate: step 5/5.</text>
</comment>
<dbReference type="GO" id="GO:0005829">
    <property type="term" value="C:cytosol"/>
    <property type="evidence" value="ECO:0007669"/>
    <property type="project" value="TreeGrafter"/>
</dbReference>
<evidence type="ECO:0000256" key="7">
    <source>
        <dbReference type="ARBA" id="ARBA00023239"/>
    </source>
</evidence>
<evidence type="ECO:0000256" key="3">
    <source>
        <dbReference type="ARBA" id="ARBA00011270"/>
    </source>
</evidence>
<name>A0A0G3EIQ2_9BACT</name>
<evidence type="ECO:0000256" key="10">
    <source>
        <dbReference type="RuleBase" id="RU003662"/>
    </source>
</evidence>
<dbReference type="InterPro" id="IPR013785">
    <property type="entry name" value="Aldolase_TIM"/>
</dbReference>
<evidence type="ECO:0000256" key="8">
    <source>
        <dbReference type="ARBA" id="ARBA00049047"/>
    </source>
</evidence>
<evidence type="ECO:0000313" key="12">
    <source>
        <dbReference type="Proteomes" id="UP000035268"/>
    </source>
</evidence>
<dbReference type="PROSITE" id="PS00167">
    <property type="entry name" value="TRP_SYNTHASE_ALPHA"/>
    <property type="match status" value="1"/>
</dbReference>
<dbReference type="PANTHER" id="PTHR43406">
    <property type="entry name" value="TRYPTOPHAN SYNTHASE, ALPHA CHAIN"/>
    <property type="match status" value="1"/>
</dbReference>
<dbReference type="KEGG" id="vbl:L21SP4_01459"/>
<keyword evidence="12" id="KW-1185">Reference proteome</keyword>
<evidence type="ECO:0000256" key="2">
    <source>
        <dbReference type="ARBA" id="ARBA00004733"/>
    </source>
</evidence>
<feature type="active site" description="Proton acceptor" evidence="9">
    <location>
        <position position="51"/>
    </location>
</feature>
<dbReference type="FunFam" id="3.20.20.70:FF:000037">
    <property type="entry name" value="Tryptophan synthase alpha chain"/>
    <property type="match status" value="1"/>
</dbReference>
<comment type="similarity">
    <text evidence="9 10">Belongs to the TrpA family.</text>
</comment>
<keyword evidence="4 9" id="KW-0028">Amino-acid biosynthesis</keyword>
<evidence type="ECO:0000256" key="4">
    <source>
        <dbReference type="ARBA" id="ARBA00022605"/>
    </source>
</evidence>
<proteinExistence type="inferred from homology"/>
<comment type="catalytic activity">
    <reaction evidence="8 9">
        <text>(1S,2R)-1-C-(indol-3-yl)glycerol 3-phosphate + L-serine = D-glyceraldehyde 3-phosphate + L-tryptophan + H2O</text>
        <dbReference type="Rhea" id="RHEA:10532"/>
        <dbReference type="ChEBI" id="CHEBI:15377"/>
        <dbReference type="ChEBI" id="CHEBI:33384"/>
        <dbReference type="ChEBI" id="CHEBI:57912"/>
        <dbReference type="ChEBI" id="CHEBI:58866"/>
        <dbReference type="ChEBI" id="CHEBI:59776"/>
        <dbReference type="EC" id="4.2.1.20"/>
    </reaction>
</comment>
<accession>A0A0G3EIQ2</accession>
<dbReference type="Proteomes" id="UP000035268">
    <property type="component" value="Chromosome"/>
</dbReference>
<evidence type="ECO:0000256" key="9">
    <source>
        <dbReference type="HAMAP-Rule" id="MF_00131"/>
    </source>
</evidence>
<organism evidence="11 12">
    <name type="scientific">Kiritimatiella glycovorans</name>
    <dbReference type="NCBI Taxonomy" id="1307763"/>
    <lineage>
        <taxon>Bacteria</taxon>
        <taxon>Pseudomonadati</taxon>
        <taxon>Kiritimatiellota</taxon>
        <taxon>Kiritimatiellia</taxon>
        <taxon>Kiritimatiellales</taxon>
        <taxon>Kiritimatiellaceae</taxon>
        <taxon>Kiritimatiella</taxon>
    </lineage>
</organism>
<protein>
    <recommendedName>
        <fullName evidence="9">Tryptophan synthase alpha chain</fullName>
        <ecNumber evidence="9">4.2.1.20</ecNumber>
    </recommendedName>
</protein>
<dbReference type="InterPro" id="IPR018204">
    <property type="entry name" value="Trp_synthase_alpha_AS"/>
</dbReference>
<dbReference type="STRING" id="1307763.L21SP4_01459"/>
<dbReference type="RefSeq" id="WP_052882007.1">
    <property type="nucleotide sequence ID" value="NZ_CP010904.1"/>
</dbReference>
<dbReference type="InterPro" id="IPR002028">
    <property type="entry name" value="Trp_synthase_suA"/>
</dbReference>
<dbReference type="EMBL" id="CP010904">
    <property type="protein sequence ID" value="AKJ64705.1"/>
    <property type="molecule type" value="Genomic_DNA"/>
</dbReference>
<feature type="active site" description="Proton acceptor" evidence="9">
    <location>
        <position position="62"/>
    </location>
</feature>
<sequence>MKKTRISKLFDGLRDRGERGFIAYLTAGDPDPGATVEYVQRLIRAGVDLVELGFPFSDPVADGPVNQDSAIRALEAGTDFAKVMDLVRRVRESSEIPIVIYSYMNPLCARGFDRAMAEAAEAGVDGFLLLDLPMEEDREYRAAVKSHGLDSIMLITPTTPEERIRKIVRHGSGFVYCVSRAGVTGVQQRIESGAEGLVGSIRRHTEMPVALGFGIGSPERAAEAARYADAVVVGSALVDRFHRLGGREEGRAEVEAFAASLVGAVKAR</sequence>
<gene>
    <name evidence="9 11" type="primary">trpA</name>
    <name evidence="11" type="ORF">L21SP4_01459</name>
</gene>
<comment type="function">
    <text evidence="1 9">The alpha subunit is responsible for the aldol cleavage of indoleglycerol phosphate to indole and glyceraldehyde 3-phosphate.</text>
</comment>
<dbReference type="SUPFAM" id="SSF51366">
    <property type="entry name" value="Ribulose-phoshate binding barrel"/>
    <property type="match status" value="1"/>
</dbReference>
<dbReference type="PANTHER" id="PTHR43406:SF1">
    <property type="entry name" value="TRYPTOPHAN SYNTHASE ALPHA CHAIN, CHLOROPLASTIC"/>
    <property type="match status" value="1"/>
</dbReference>
<dbReference type="PATRIC" id="fig|1609981.3.peg.1516"/>
<dbReference type="Pfam" id="PF00290">
    <property type="entry name" value="Trp_syntA"/>
    <property type="match status" value="1"/>
</dbReference>
<dbReference type="AlphaFoldDB" id="A0A0G3EIQ2"/>
<dbReference type="NCBIfam" id="TIGR00262">
    <property type="entry name" value="trpA"/>
    <property type="match status" value="1"/>
</dbReference>
<dbReference type="CDD" id="cd04724">
    <property type="entry name" value="Tryptophan_synthase_alpha"/>
    <property type="match status" value="1"/>
</dbReference>
<reference evidence="11 12" key="2">
    <citation type="journal article" date="2016" name="ISME J.">
        <title>Characterization of the first cultured representative of Verrucomicrobia subdivision 5 indicates the proposal of a novel phylum.</title>
        <authorList>
            <person name="Spring S."/>
            <person name="Bunk B."/>
            <person name="Sproer C."/>
            <person name="Schumann P."/>
            <person name="Rohde M."/>
            <person name="Tindall B.J."/>
            <person name="Klenk H.P."/>
        </authorList>
    </citation>
    <scope>NUCLEOTIDE SEQUENCE [LARGE SCALE GENOMIC DNA]</scope>
    <source>
        <strain evidence="11 12">L21-Fru-AB</strain>
    </source>
</reference>
<dbReference type="InterPro" id="IPR011060">
    <property type="entry name" value="RibuloseP-bd_barrel"/>
</dbReference>
<evidence type="ECO:0000256" key="1">
    <source>
        <dbReference type="ARBA" id="ARBA00003365"/>
    </source>
</evidence>
<dbReference type="OrthoDB" id="9804578at2"/>
<reference evidence="12" key="1">
    <citation type="submission" date="2015-02" db="EMBL/GenBank/DDBJ databases">
        <title>Description and complete genome sequence of the first cultured representative of the subdivision 5 of the Verrucomicrobia phylum.</title>
        <authorList>
            <person name="Spring S."/>
            <person name="Bunk B."/>
            <person name="Sproer C."/>
            <person name="Klenk H.-P."/>
        </authorList>
    </citation>
    <scope>NUCLEOTIDE SEQUENCE [LARGE SCALE GENOMIC DNA]</scope>
    <source>
        <strain evidence="12">L21-Fru-AB</strain>
    </source>
</reference>
<keyword evidence="7 9" id="KW-0456">Lyase</keyword>
<keyword evidence="6 9" id="KW-0057">Aromatic amino acid biosynthesis</keyword>
<evidence type="ECO:0000256" key="6">
    <source>
        <dbReference type="ARBA" id="ARBA00023141"/>
    </source>
</evidence>
<keyword evidence="5 9" id="KW-0822">Tryptophan biosynthesis</keyword>